<evidence type="ECO:0000313" key="9">
    <source>
        <dbReference type="Proteomes" id="UP001595526"/>
    </source>
</evidence>
<keyword evidence="3" id="KW-1003">Cell membrane</keyword>
<feature type="transmembrane region" description="Helical" evidence="7">
    <location>
        <begin position="55"/>
        <end position="75"/>
    </location>
</feature>
<comment type="caution">
    <text evidence="8">The sequence shown here is derived from an EMBL/GenBank/DDBJ whole genome shotgun (WGS) entry which is preliminary data.</text>
</comment>
<gene>
    <name evidence="8" type="ORF">ACFOET_10720</name>
</gene>
<comment type="similarity">
    <text evidence="2">Belongs to the DoxX family.</text>
</comment>
<feature type="transmembrane region" description="Helical" evidence="7">
    <location>
        <begin position="12"/>
        <end position="30"/>
    </location>
</feature>
<dbReference type="PANTHER" id="PTHR33452:SF1">
    <property type="entry name" value="INNER MEMBRANE PROTEIN YPHA-RELATED"/>
    <property type="match status" value="1"/>
</dbReference>
<protein>
    <submittedName>
        <fullName evidence="8">DoxX family protein</fullName>
    </submittedName>
</protein>
<dbReference type="RefSeq" id="WP_379022389.1">
    <property type="nucleotide sequence ID" value="NZ_JBHRTA010000030.1"/>
</dbReference>
<reference evidence="9" key="1">
    <citation type="journal article" date="2019" name="Int. J. Syst. Evol. Microbiol.">
        <title>The Global Catalogue of Microorganisms (GCM) 10K type strain sequencing project: providing services to taxonomists for standard genome sequencing and annotation.</title>
        <authorList>
            <consortium name="The Broad Institute Genomics Platform"/>
            <consortium name="The Broad Institute Genome Sequencing Center for Infectious Disease"/>
            <person name="Wu L."/>
            <person name="Ma J."/>
        </authorList>
    </citation>
    <scope>NUCLEOTIDE SEQUENCE [LARGE SCALE GENOMIC DNA]</scope>
    <source>
        <strain evidence="9">KCTC 52416</strain>
    </source>
</reference>
<dbReference type="EMBL" id="JBHRTA010000030">
    <property type="protein sequence ID" value="MFC3198082.1"/>
    <property type="molecule type" value="Genomic_DNA"/>
</dbReference>
<evidence type="ECO:0000256" key="1">
    <source>
        <dbReference type="ARBA" id="ARBA00004651"/>
    </source>
</evidence>
<dbReference type="Proteomes" id="UP001595526">
    <property type="component" value="Unassembled WGS sequence"/>
</dbReference>
<keyword evidence="6 7" id="KW-0472">Membrane</keyword>
<sequence length="147" mass="16441">MKQKLFGVRNDWTGVVLRLTLGIVMLPHGAQKMLGWFGGPGFQKEMLHLTEDVQLPWLISLLVILIEFFGSICILAGLASRLWAIAFFILFTGIIFSSHIEFGFFMNWFGNQSGEGIEYHLLVLGICIAVFLNGSGKFALDKMLSVK</sequence>
<organism evidence="8 9">
    <name type="scientific">Parapedobacter deserti</name>
    <dbReference type="NCBI Taxonomy" id="1912957"/>
    <lineage>
        <taxon>Bacteria</taxon>
        <taxon>Pseudomonadati</taxon>
        <taxon>Bacteroidota</taxon>
        <taxon>Sphingobacteriia</taxon>
        <taxon>Sphingobacteriales</taxon>
        <taxon>Sphingobacteriaceae</taxon>
        <taxon>Parapedobacter</taxon>
    </lineage>
</organism>
<accession>A0ABV7JLV8</accession>
<keyword evidence="5 7" id="KW-1133">Transmembrane helix</keyword>
<evidence type="ECO:0000256" key="2">
    <source>
        <dbReference type="ARBA" id="ARBA00006679"/>
    </source>
</evidence>
<comment type="subcellular location">
    <subcellularLocation>
        <location evidence="1">Cell membrane</location>
        <topology evidence="1">Multi-pass membrane protein</topology>
    </subcellularLocation>
</comment>
<feature type="transmembrane region" description="Helical" evidence="7">
    <location>
        <begin position="82"/>
        <end position="100"/>
    </location>
</feature>
<dbReference type="InterPro" id="IPR051907">
    <property type="entry name" value="DoxX-like_oxidoreductase"/>
</dbReference>
<dbReference type="PANTHER" id="PTHR33452">
    <property type="entry name" value="OXIDOREDUCTASE CATD-RELATED"/>
    <property type="match status" value="1"/>
</dbReference>
<dbReference type="Pfam" id="PF07681">
    <property type="entry name" value="DoxX"/>
    <property type="match status" value="1"/>
</dbReference>
<keyword evidence="9" id="KW-1185">Reference proteome</keyword>
<proteinExistence type="inferred from homology"/>
<evidence type="ECO:0000256" key="4">
    <source>
        <dbReference type="ARBA" id="ARBA00022692"/>
    </source>
</evidence>
<dbReference type="InterPro" id="IPR032808">
    <property type="entry name" value="DoxX"/>
</dbReference>
<keyword evidence="4 7" id="KW-0812">Transmembrane</keyword>
<evidence type="ECO:0000256" key="5">
    <source>
        <dbReference type="ARBA" id="ARBA00022989"/>
    </source>
</evidence>
<evidence type="ECO:0000313" key="8">
    <source>
        <dbReference type="EMBL" id="MFC3198082.1"/>
    </source>
</evidence>
<feature type="transmembrane region" description="Helical" evidence="7">
    <location>
        <begin position="120"/>
        <end position="140"/>
    </location>
</feature>
<name>A0ABV7JLV8_9SPHI</name>
<evidence type="ECO:0000256" key="6">
    <source>
        <dbReference type="ARBA" id="ARBA00023136"/>
    </source>
</evidence>
<evidence type="ECO:0000256" key="7">
    <source>
        <dbReference type="SAM" id="Phobius"/>
    </source>
</evidence>
<evidence type="ECO:0000256" key="3">
    <source>
        <dbReference type="ARBA" id="ARBA00022475"/>
    </source>
</evidence>